<dbReference type="InterPro" id="IPR052017">
    <property type="entry name" value="TSUP"/>
</dbReference>
<evidence type="ECO:0000256" key="7">
    <source>
        <dbReference type="ARBA" id="ARBA00023136"/>
    </source>
</evidence>
<evidence type="ECO:0000256" key="6">
    <source>
        <dbReference type="ARBA" id="ARBA00022989"/>
    </source>
</evidence>
<keyword evidence="6 8" id="KW-1133">Transmembrane helix</keyword>
<evidence type="ECO:0000256" key="5">
    <source>
        <dbReference type="ARBA" id="ARBA00022692"/>
    </source>
</evidence>
<feature type="transmembrane region" description="Helical" evidence="8">
    <location>
        <begin position="103"/>
        <end position="121"/>
    </location>
</feature>
<dbReference type="PANTHER" id="PTHR30269:SF37">
    <property type="entry name" value="MEMBRANE TRANSPORTER PROTEIN"/>
    <property type="match status" value="1"/>
</dbReference>
<feature type="transmembrane region" description="Helical" evidence="8">
    <location>
        <begin position="172"/>
        <end position="194"/>
    </location>
</feature>
<dbReference type="GO" id="GO:0005886">
    <property type="term" value="C:plasma membrane"/>
    <property type="evidence" value="ECO:0007669"/>
    <property type="project" value="UniProtKB-SubCell"/>
</dbReference>
<dbReference type="InterPro" id="IPR002781">
    <property type="entry name" value="TM_pro_TauE-like"/>
</dbReference>
<keyword evidence="3" id="KW-0813">Transport</keyword>
<name>A0A1Y6G6T1_9HYPH</name>
<gene>
    <name evidence="9" type="ORF">SAMN06295905_3166</name>
</gene>
<feature type="transmembrane region" description="Helical" evidence="8">
    <location>
        <begin position="7"/>
        <end position="26"/>
    </location>
</feature>
<accession>A0A1Y6G6T1</accession>
<dbReference type="Proteomes" id="UP000194474">
    <property type="component" value="Unassembled WGS sequence"/>
</dbReference>
<dbReference type="Pfam" id="PF01925">
    <property type="entry name" value="TauE"/>
    <property type="match status" value="1"/>
</dbReference>
<keyword evidence="4 8" id="KW-1003">Cell membrane</keyword>
<keyword evidence="10" id="KW-1185">Reference proteome</keyword>
<feature type="transmembrane region" description="Helical" evidence="8">
    <location>
        <begin position="200"/>
        <end position="217"/>
    </location>
</feature>
<evidence type="ECO:0000256" key="1">
    <source>
        <dbReference type="ARBA" id="ARBA00004651"/>
    </source>
</evidence>
<dbReference type="RefSeq" id="WP_086471503.1">
    <property type="nucleotide sequence ID" value="NZ_FXWK01000002.1"/>
</dbReference>
<keyword evidence="7 8" id="KW-0472">Membrane</keyword>
<evidence type="ECO:0000256" key="2">
    <source>
        <dbReference type="ARBA" id="ARBA00009142"/>
    </source>
</evidence>
<feature type="transmembrane region" description="Helical" evidence="8">
    <location>
        <begin position="32"/>
        <end position="57"/>
    </location>
</feature>
<evidence type="ECO:0000256" key="8">
    <source>
        <dbReference type="RuleBase" id="RU363041"/>
    </source>
</evidence>
<evidence type="ECO:0000256" key="3">
    <source>
        <dbReference type="ARBA" id="ARBA00022448"/>
    </source>
</evidence>
<proteinExistence type="inferred from homology"/>
<comment type="similarity">
    <text evidence="2 8">Belongs to the 4-toluene sulfonate uptake permease (TSUP) (TC 2.A.102) family.</text>
</comment>
<dbReference type="PANTHER" id="PTHR30269">
    <property type="entry name" value="TRANSMEMBRANE PROTEIN YFCA"/>
    <property type="match status" value="1"/>
</dbReference>
<protein>
    <recommendedName>
        <fullName evidence="8">Probable membrane transporter protein</fullName>
    </recommendedName>
</protein>
<organism evidence="9 10">
    <name type="scientific">Devosia lucknowensis</name>
    <dbReference type="NCBI Taxonomy" id="1096929"/>
    <lineage>
        <taxon>Bacteria</taxon>
        <taxon>Pseudomonadati</taxon>
        <taxon>Pseudomonadota</taxon>
        <taxon>Alphaproteobacteria</taxon>
        <taxon>Hyphomicrobiales</taxon>
        <taxon>Devosiaceae</taxon>
        <taxon>Devosia</taxon>
    </lineage>
</organism>
<evidence type="ECO:0000256" key="4">
    <source>
        <dbReference type="ARBA" id="ARBA00022475"/>
    </source>
</evidence>
<dbReference type="EMBL" id="FXWK01000002">
    <property type="protein sequence ID" value="SMQ85872.1"/>
    <property type="molecule type" value="Genomic_DNA"/>
</dbReference>
<feature type="transmembrane region" description="Helical" evidence="8">
    <location>
        <begin position="229"/>
        <end position="247"/>
    </location>
</feature>
<reference evidence="10" key="1">
    <citation type="submission" date="2017-04" db="EMBL/GenBank/DDBJ databases">
        <authorList>
            <person name="Varghese N."/>
            <person name="Submissions S."/>
        </authorList>
    </citation>
    <scope>NUCLEOTIDE SEQUENCE [LARGE SCALE GENOMIC DNA]</scope>
</reference>
<evidence type="ECO:0000313" key="10">
    <source>
        <dbReference type="Proteomes" id="UP000194474"/>
    </source>
</evidence>
<evidence type="ECO:0000313" key="9">
    <source>
        <dbReference type="EMBL" id="SMQ85872.1"/>
    </source>
</evidence>
<comment type="subcellular location">
    <subcellularLocation>
        <location evidence="1 8">Cell membrane</location>
        <topology evidence="1 8">Multi-pass membrane protein</topology>
    </subcellularLocation>
</comment>
<feature type="transmembrane region" description="Helical" evidence="8">
    <location>
        <begin position="77"/>
        <end position="97"/>
    </location>
</feature>
<dbReference type="AlphaFoldDB" id="A0A1Y6G6T1"/>
<keyword evidence="5 8" id="KW-0812">Transmembrane</keyword>
<sequence length="249" mass="26520">MLDFEPVSVAIMVAALGAGAVVKGATGMGLPLVALPVLATFFGLQHAICIMAVTQVLTNSVQIWQFRDEARNPQMRFLPWFLAAGGVGVILGTWLLSNLPERVLVVSLGALLLGYFVLKLTRPHITIGPRAARMFGPLAGFGSGTLQGATGISAPIGVTFIHAMGMERRAHVYAVSAMFLVLGLVQLPALFIAGIMQPHWVLQAILAMIPILVFMPVGQALAGRLSRQAFDRMILIFLGLIGLKMVLGL</sequence>